<accession>A0ACB9IH80</accession>
<comment type="caution">
    <text evidence="1">The sequence shown here is derived from an EMBL/GenBank/DDBJ whole genome shotgun (WGS) entry which is preliminary data.</text>
</comment>
<dbReference type="Proteomes" id="UP001056120">
    <property type="component" value="Linkage Group LG08"/>
</dbReference>
<protein>
    <submittedName>
        <fullName evidence="1">Uncharacterized protein</fullName>
    </submittedName>
</protein>
<evidence type="ECO:0000313" key="2">
    <source>
        <dbReference type="Proteomes" id="UP001056120"/>
    </source>
</evidence>
<evidence type="ECO:0000313" key="1">
    <source>
        <dbReference type="EMBL" id="KAI3806845.1"/>
    </source>
</evidence>
<reference evidence="1 2" key="2">
    <citation type="journal article" date="2022" name="Mol. Ecol. Resour.">
        <title>The genomes of chicory, endive, great burdock and yacon provide insights into Asteraceae paleo-polyploidization history and plant inulin production.</title>
        <authorList>
            <person name="Fan W."/>
            <person name="Wang S."/>
            <person name="Wang H."/>
            <person name="Wang A."/>
            <person name="Jiang F."/>
            <person name="Liu H."/>
            <person name="Zhao H."/>
            <person name="Xu D."/>
            <person name="Zhang Y."/>
        </authorList>
    </citation>
    <scope>NUCLEOTIDE SEQUENCE [LARGE SCALE GENOMIC DNA]</scope>
    <source>
        <strain evidence="2">cv. Yunnan</strain>
        <tissue evidence="1">Leaves</tissue>
    </source>
</reference>
<sequence>MQSRLVTMEEGKDPTTNSTRTNQSRVLPSRLLRSMLVLLAAGIVLSIIRIRMNRNLGVRNIVLGAQQPCFQEPIISLQNMIKPPSNYLHTMNDSELLWRASFVAQIKEYPFKRIPKIALMFLARGPLPLSPLWERFFEGNEGLYSVYVHSLPHYISNFSTSSVFYGRQIPGQMVEWGRMSMCDAERRLLANALLDISNECLLVSSRTVTLEENTSQFVFVLGTLTLTLTLTFKPRTLPATFWKNLCKPASFMVAGKNGLSFEANSTVALHLCTVA</sequence>
<name>A0ACB9IH80_9ASTR</name>
<keyword evidence="2" id="KW-1185">Reference proteome</keyword>
<reference evidence="2" key="1">
    <citation type="journal article" date="2022" name="Mol. Ecol. Resour.">
        <title>The genomes of chicory, endive, great burdock and yacon provide insights into Asteraceae palaeo-polyploidization history and plant inulin production.</title>
        <authorList>
            <person name="Fan W."/>
            <person name="Wang S."/>
            <person name="Wang H."/>
            <person name="Wang A."/>
            <person name="Jiang F."/>
            <person name="Liu H."/>
            <person name="Zhao H."/>
            <person name="Xu D."/>
            <person name="Zhang Y."/>
        </authorList>
    </citation>
    <scope>NUCLEOTIDE SEQUENCE [LARGE SCALE GENOMIC DNA]</scope>
    <source>
        <strain evidence="2">cv. Yunnan</strain>
    </source>
</reference>
<organism evidence="1 2">
    <name type="scientific">Smallanthus sonchifolius</name>
    <dbReference type="NCBI Taxonomy" id="185202"/>
    <lineage>
        <taxon>Eukaryota</taxon>
        <taxon>Viridiplantae</taxon>
        <taxon>Streptophyta</taxon>
        <taxon>Embryophyta</taxon>
        <taxon>Tracheophyta</taxon>
        <taxon>Spermatophyta</taxon>
        <taxon>Magnoliopsida</taxon>
        <taxon>eudicotyledons</taxon>
        <taxon>Gunneridae</taxon>
        <taxon>Pentapetalae</taxon>
        <taxon>asterids</taxon>
        <taxon>campanulids</taxon>
        <taxon>Asterales</taxon>
        <taxon>Asteraceae</taxon>
        <taxon>Asteroideae</taxon>
        <taxon>Heliantheae alliance</taxon>
        <taxon>Millerieae</taxon>
        <taxon>Smallanthus</taxon>
    </lineage>
</organism>
<proteinExistence type="predicted"/>
<dbReference type="EMBL" id="CM042025">
    <property type="protein sequence ID" value="KAI3806845.1"/>
    <property type="molecule type" value="Genomic_DNA"/>
</dbReference>
<gene>
    <name evidence="1" type="ORF">L1987_22760</name>
</gene>